<dbReference type="Pfam" id="PF04828">
    <property type="entry name" value="GFA"/>
    <property type="match status" value="1"/>
</dbReference>
<keyword evidence="2" id="KW-0479">Metal-binding</keyword>
<gene>
    <name evidence="6" type="ORF">CS062_12325</name>
</gene>
<dbReference type="PANTHER" id="PTHR33337">
    <property type="entry name" value="GFA DOMAIN-CONTAINING PROTEIN"/>
    <property type="match status" value="1"/>
</dbReference>
<evidence type="ECO:0000256" key="1">
    <source>
        <dbReference type="ARBA" id="ARBA00005495"/>
    </source>
</evidence>
<protein>
    <submittedName>
        <fullName evidence="6">Aldehyde-activating protein</fullName>
    </submittedName>
</protein>
<dbReference type="RefSeq" id="WP_099861933.1">
    <property type="nucleotide sequence ID" value="NZ_PEOG01000029.1"/>
</dbReference>
<accession>A0A2G9C920</accession>
<comment type="similarity">
    <text evidence="1">Belongs to the Gfa family.</text>
</comment>
<dbReference type="PROSITE" id="PS51891">
    <property type="entry name" value="CENP_V_GFA"/>
    <property type="match status" value="1"/>
</dbReference>
<evidence type="ECO:0000259" key="5">
    <source>
        <dbReference type="PROSITE" id="PS51891"/>
    </source>
</evidence>
<keyword evidence="4" id="KW-0456">Lyase</keyword>
<sequence>MQPTTAESSPSSATSPSASPLTGHCLCGAVTITVAGHHDPRVGACHCRMCQRWTGGLFLCFTADVSAVTVTGEVTRYRSSSFAERAFCARCGSHLWFNDVDDNGQPKCYELMPGLFDAARAWPLRSEIYVDRAMASVPLAGEHRRKTRAEYEADNPFIEGDIE</sequence>
<keyword evidence="7" id="KW-1185">Reference proteome</keyword>
<dbReference type="Gene3D" id="3.90.1590.10">
    <property type="entry name" value="glutathione-dependent formaldehyde- activating enzyme (gfa)"/>
    <property type="match status" value="1"/>
</dbReference>
<dbReference type="PANTHER" id="PTHR33337:SF40">
    <property type="entry name" value="CENP-V_GFA DOMAIN-CONTAINING PROTEIN-RELATED"/>
    <property type="match status" value="1"/>
</dbReference>
<keyword evidence="3" id="KW-0862">Zinc</keyword>
<reference evidence="6 7" key="1">
    <citation type="submission" date="2017-11" db="EMBL/GenBank/DDBJ databases">
        <title>Draft genome sequence of Mitsuaria sp. HWN-4.</title>
        <authorList>
            <person name="Gundlapally S.R."/>
        </authorList>
    </citation>
    <scope>NUCLEOTIDE SEQUENCE [LARGE SCALE GENOMIC DNA]</scope>
    <source>
        <strain evidence="6 7">HWN-4</strain>
    </source>
</reference>
<evidence type="ECO:0000256" key="4">
    <source>
        <dbReference type="ARBA" id="ARBA00023239"/>
    </source>
</evidence>
<evidence type="ECO:0000313" key="6">
    <source>
        <dbReference type="EMBL" id="PIM52893.1"/>
    </source>
</evidence>
<dbReference type="AlphaFoldDB" id="A0A2G9C920"/>
<feature type="domain" description="CENP-V/GFA" evidence="5">
    <location>
        <begin position="21"/>
        <end position="123"/>
    </location>
</feature>
<dbReference type="InterPro" id="IPR006913">
    <property type="entry name" value="CENP-V/GFA"/>
</dbReference>
<comment type="caution">
    <text evidence="6">The sequence shown here is derived from an EMBL/GenBank/DDBJ whole genome shotgun (WGS) entry which is preliminary data.</text>
</comment>
<evidence type="ECO:0000313" key="7">
    <source>
        <dbReference type="Proteomes" id="UP000231501"/>
    </source>
</evidence>
<name>A0A2G9C920_9BURK</name>
<evidence type="ECO:0000256" key="2">
    <source>
        <dbReference type="ARBA" id="ARBA00022723"/>
    </source>
</evidence>
<dbReference type="OrthoDB" id="327703at2"/>
<dbReference type="Proteomes" id="UP000231501">
    <property type="component" value="Unassembled WGS sequence"/>
</dbReference>
<dbReference type="SUPFAM" id="SSF51316">
    <property type="entry name" value="Mss4-like"/>
    <property type="match status" value="1"/>
</dbReference>
<evidence type="ECO:0000256" key="3">
    <source>
        <dbReference type="ARBA" id="ARBA00022833"/>
    </source>
</evidence>
<dbReference type="GO" id="GO:0046872">
    <property type="term" value="F:metal ion binding"/>
    <property type="evidence" value="ECO:0007669"/>
    <property type="project" value="UniProtKB-KW"/>
</dbReference>
<dbReference type="GO" id="GO:0016846">
    <property type="term" value="F:carbon-sulfur lyase activity"/>
    <property type="evidence" value="ECO:0007669"/>
    <property type="project" value="InterPro"/>
</dbReference>
<organism evidence="6 7">
    <name type="scientific">Roseateles chitinivorans</name>
    <dbReference type="NCBI Taxonomy" id="2917965"/>
    <lineage>
        <taxon>Bacteria</taxon>
        <taxon>Pseudomonadati</taxon>
        <taxon>Pseudomonadota</taxon>
        <taxon>Betaproteobacteria</taxon>
        <taxon>Burkholderiales</taxon>
        <taxon>Sphaerotilaceae</taxon>
        <taxon>Roseateles</taxon>
    </lineage>
</organism>
<proteinExistence type="inferred from homology"/>
<dbReference type="InterPro" id="IPR011057">
    <property type="entry name" value="Mss4-like_sf"/>
</dbReference>
<dbReference type="EMBL" id="PEOG01000029">
    <property type="protein sequence ID" value="PIM52893.1"/>
    <property type="molecule type" value="Genomic_DNA"/>
</dbReference>